<evidence type="ECO:0000256" key="2">
    <source>
        <dbReference type="ARBA" id="ARBA00022723"/>
    </source>
</evidence>
<keyword evidence="2" id="KW-0479">Metal-binding</keyword>
<dbReference type="GO" id="GO:0008270">
    <property type="term" value="F:zinc ion binding"/>
    <property type="evidence" value="ECO:0007669"/>
    <property type="project" value="UniProtKB-KW"/>
</dbReference>
<evidence type="ECO:0000256" key="5">
    <source>
        <dbReference type="ARBA" id="ARBA00022833"/>
    </source>
</evidence>
<organism evidence="10 11">
    <name type="scientific">Xiphophorus couchianus</name>
    <name type="common">Monterrey platyfish</name>
    <dbReference type="NCBI Taxonomy" id="32473"/>
    <lineage>
        <taxon>Eukaryota</taxon>
        <taxon>Metazoa</taxon>
        <taxon>Chordata</taxon>
        <taxon>Craniata</taxon>
        <taxon>Vertebrata</taxon>
        <taxon>Euteleostomi</taxon>
        <taxon>Actinopterygii</taxon>
        <taxon>Neopterygii</taxon>
        <taxon>Teleostei</taxon>
        <taxon>Neoteleostei</taxon>
        <taxon>Acanthomorphata</taxon>
        <taxon>Ovalentaria</taxon>
        <taxon>Atherinomorphae</taxon>
        <taxon>Cyprinodontiformes</taxon>
        <taxon>Poeciliidae</taxon>
        <taxon>Poeciliinae</taxon>
        <taxon>Xiphophorus</taxon>
    </lineage>
</organism>
<feature type="region of interest" description="Disordered" evidence="9">
    <location>
        <begin position="136"/>
        <end position="159"/>
    </location>
</feature>
<dbReference type="Ensembl" id="ENSXCOT00000009117.1">
    <property type="protein sequence ID" value="ENSXCOP00000009008.1"/>
    <property type="gene ID" value="ENSXCOG00000006869.1"/>
</dbReference>
<keyword evidence="6" id="KW-0805">Transcription regulation</keyword>
<keyword evidence="7" id="KW-0804">Transcription</keyword>
<name>A0A3B5L9V2_9TELE</name>
<evidence type="ECO:0000256" key="4">
    <source>
        <dbReference type="ARBA" id="ARBA00022771"/>
    </source>
</evidence>
<feature type="compositionally biased region" description="Polar residues" evidence="9">
    <location>
        <begin position="147"/>
        <end position="159"/>
    </location>
</feature>
<evidence type="ECO:0000256" key="8">
    <source>
        <dbReference type="ARBA" id="ARBA00023242"/>
    </source>
</evidence>
<keyword evidence="4" id="KW-0863">Zinc-finger</keyword>
<dbReference type="GO" id="GO:0042800">
    <property type="term" value="F:histone H3K4 methyltransferase activity"/>
    <property type="evidence" value="ECO:0007669"/>
    <property type="project" value="TreeGrafter"/>
</dbReference>
<dbReference type="STRING" id="32473.ENSXCOP00000009008"/>
<dbReference type="Proteomes" id="UP000261380">
    <property type="component" value="Unplaced"/>
</dbReference>
<proteinExistence type="predicted"/>
<dbReference type="GO" id="GO:0044666">
    <property type="term" value="C:MLL3/4 complex"/>
    <property type="evidence" value="ECO:0007669"/>
    <property type="project" value="TreeGrafter"/>
</dbReference>
<evidence type="ECO:0000256" key="3">
    <source>
        <dbReference type="ARBA" id="ARBA00022737"/>
    </source>
</evidence>
<dbReference type="InterPro" id="IPR013083">
    <property type="entry name" value="Znf_RING/FYVE/PHD"/>
</dbReference>
<accession>A0A3B5L9V2</accession>
<evidence type="ECO:0000256" key="7">
    <source>
        <dbReference type="ARBA" id="ARBA00023163"/>
    </source>
</evidence>
<dbReference type="PANTHER" id="PTHR45888:SF2">
    <property type="entry name" value="HISTONE-LYSINE N-METHYLTRANSFERASE 2D"/>
    <property type="match status" value="1"/>
</dbReference>
<protein>
    <recommendedName>
        <fullName evidence="12">PHD-type domain-containing protein</fullName>
    </recommendedName>
</protein>
<evidence type="ECO:0000313" key="11">
    <source>
        <dbReference type="Proteomes" id="UP000261380"/>
    </source>
</evidence>
<evidence type="ECO:0000313" key="10">
    <source>
        <dbReference type="Ensembl" id="ENSXCOP00000009008.1"/>
    </source>
</evidence>
<reference evidence="10" key="1">
    <citation type="submission" date="2025-08" db="UniProtKB">
        <authorList>
            <consortium name="Ensembl"/>
        </authorList>
    </citation>
    <scope>IDENTIFICATION</scope>
</reference>
<dbReference type="AlphaFoldDB" id="A0A3B5L9V2"/>
<dbReference type="PANTHER" id="PTHR45888">
    <property type="entry name" value="HL01030P-RELATED"/>
    <property type="match status" value="1"/>
</dbReference>
<reference evidence="10" key="2">
    <citation type="submission" date="2025-09" db="UniProtKB">
        <authorList>
            <consortium name="Ensembl"/>
        </authorList>
    </citation>
    <scope>IDENTIFICATION</scope>
</reference>
<keyword evidence="8" id="KW-0539">Nucleus</keyword>
<keyword evidence="5" id="KW-0862">Zinc</keyword>
<dbReference type="GO" id="GO:0045944">
    <property type="term" value="P:positive regulation of transcription by RNA polymerase II"/>
    <property type="evidence" value="ECO:0007669"/>
    <property type="project" value="TreeGrafter"/>
</dbReference>
<keyword evidence="11" id="KW-1185">Reference proteome</keyword>
<comment type="subcellular location">
    <subcellularLocation>
        <location evidence="1">Nucleus</location>
    </subcellularLocation>
</comment>
<dbReference type="Gene3D" id="3.30.40.10">
    <property type="entry name" value="Zinc/RING finger domain, C3HC4 (zinc finger)"/>
    <property type="match status" value="1"/>
</dbReference>
<keyword evidence="3" id="KW-0677">Repeat</keyword>
<sequence length="159" mass="17567">MEGHSLEAPSNCHHHTEGWLQERDQPGSVGVALRRGLRTLCAYCQKTGATNSCNRLRCPNVYHFACAIRADPTPPPSTSALIYCLPSISSQWLENNPQLHQMILTLRSLSTGRPELLTRSHVQTPRANLRKAFSRLQSDLSPVPRPSSLSTSQETALSP</sequence>
<evidence type="ECO:0000256" key="6">
    <source>
        <dbReference type="ARBA" id="ARBA00023015"/>
    </source>
</evidence>
<evidence type="ECO:0000256" key="9">
    <source>
        <dbReference type="SAM" id="MobiDB-lite"/>
    </source>
</evidence>
<dbReference type="GO" id="GO:0003713">
    <property type="term" value="F:transcription coactivator activity"/>
    <property type="evidence" value="ECO:0007669"/>
    <property type="project" value="TreeGrafter"/>
</dbReference>
<dbReference type="GeneTree" id="ENSGT00940000156707"/>
<evidence type="ECO:0000256" key="1">
    <source>
        <dbReference type="ARBA" id="ARBA00004123"/>
    </source>
</evidence>
<evidence type="ECO:0008006" key="12">
    <source>
        <dbReference type="Google" id="ProtNLM"/>
    </source>
</evidence>